<comment type="subcellular location">
    <subcellularLocation>
        <location evidence="6">Cytoplasm</location>
    </subcellularLocation>
</comment>
<proteinExistence type="inferred from homology"/>
<evidence type="ECO:0000256" key="3">
    <source>
        <dbReference type="ARBA" id="ARBA00022722"/>
    </source>
</evidence>
<dbReference type="Proteomes" id="UP000736583">
    <property type="component" value="Unassembled WGS sequence"/>
</dbReference>
<reference evidence="8 9" key="1">
    <citation type="submission" date="2021-06" db="EMBL/GenBank/DDBJ databases">
        <authorList>
            <person name="Sun Q."/>
            <person name="Li D."/>
        </authorList>
    </citation>
    <scope>NUCLEOTIDE SEQUENCE [LARGE SCALE GENOMIC DNA]</scope>
    <source>
        <strain evidence="8 9">MSJ-4</strain>
    </source>
</reference>
<evidence type="ECO:0000256" key="6">
    <source>
        <dbReference type="HAMAP-Rule" id="MF_01468"/>
    </source>
</evidence>
<dbReference type="EMBL" id="JAHLQL010000002">
    <property type="protein sequence ID" value="MBU5591722.1"/>
    <property type="molecule type" value="Genomic_DNA"/>
</dbReference>
<feature type="domain" description="RNase III" evidence="7">
    <location>
        <begin position="1"/>
        <end position="141"/>
    </location>
</feature>
<dbReference type="PANTHER" id="PTHR34276:SF1">
    <property type="entry name" value="MINI-RIBONUCLEASE 3"/>
    <property type="match status" value="1"/>
</dbReference>
<comment type="similarity">
    <text evidence="6">Belongs to the MrnC RNase family.</text>
</comment>
<evidence type="ECO:0000256" key="2">
    <source>
        <dbReference type="ARBA" id="ARBA00022552"/>
    </source>
</evidence>
<evidence type="ECO:0000313" key="9">
    <source>
        <dbReference type="Proteomes" id="UP000736583"/>
    </source>
</evidence>
<keyword evidence="6" id="KW-0963">Cytoplasm</keyword>
<keyword evidence="6" id="KW-0460">Magnesium</keyword>
<name>A0ABS6EZQ2_9CLOT</name>
<keyword evidence="6" id="KW-0699">rRNA-binding</keyword>
<dbReference type="InterPro" id="IPR000999">
    <property type="entry name" value="RNase_III_dom"/>
</dbReference>
<comment type="caution">
    <text evidence="8">The sequence shown here is derived from an EMBL/GenBank/DDBJ whole genome shotgun (WGS) entry which is preliminary data.</text>
</comment>
<comment type="subunit">
    <text evidence="6">Homodimer.</text>
</comment>
<dbReference type="RefSeq" id="WP_216456714.1">
    <property type="nucleotide sequence ID" value="NZ_JAHLQL010000002.1"/>
</dbReference>
<keyword evidence="3 6" id="KW-0540">Nuclease</keyword>
<dbReference type="SMART" id="SM00535">
    <property type="entry name" value="RIBOc"/>
    <property type="match status" value="1"/>
</dbReference>
<dbReference type="CDD" id="cd00593">
    <property type="entry name" value="RIBOc"/>
    <property type="match status" value="1"/>
</dbReference>
<accession>A0ABS6EZQ2</accession>
<dbReference type="EC" id="3.1.26.-" evidence="6"/>
<keyword evidence="1 6" id="KW-0690">Ribosome biogenesis</keyword>
<sequence>MDYLKSRKYDIQEAKTLNPLTLALIGDAVFELFIRNYILDQNGELSAHKIHIRAIAYVKASAQSKIVNALKEELNEEEIYIYKRGRNTKSHTVPKNADVKDYRNASGFEALLGYLYLTGQEDRLKFILEETIKLDLKSLNS</sequence>
<dbReference type="InterPro" id="IPR008226">
    <property type="entry name" value="Mini3_fam"/>
</dbReference>
<comment type="function">
    <text evidence="6">Involved in correct processing of both the 5' and 3' ends of 23S rRNA precursor. Processes 30S rRNA precursor transcript even in absence of ribonuclease 3 (Rnc); Rnc processes 30S rRNA into smaller rRNA precursors.</text>
</comment>
<evidence type="ECO:0000256" key="1">
    <source>
        <dbReference type="ARBA" id="ARBA00022517"/>
    </source>
</evidence>
<gene>
    <name evidence="6" type="primary">mrnC</name>
    <name evidence="8" type="ORF">KQI89_08085</name>
</gene>
<dbReference type="HAMAP" id="MF_01468">
    <property type="entry name" value="RNase_Mini_III"/>
    <property type="match status" value="1"/>
</dbReference>
<evidence type="ECO:0000313" key="8">
    <source>
        <dbReference type="EMBL" id="MBU5591722.1"/>
    </source>
</evidence>
<evidence type="ECO:0000256" key="4">
    <source>
        <dbReference type="ARBA" id="ARBA00022759"/>
    </source>
</evidence>
<evidence type="ECO:0000259" key="7">
    <source>
        <dbReference type="SMART" id="SM00535"/>
    </source>
</evidence>
<dbReference type="PANTHER" id="PTHR34276">
    <property type="entry name" value="MINI-RIBONUCLEASE 3"/>
    <property type="match status" value="1"/>
</dbReference>
<keyword evidence="9" id="KW-1185">Reference proteome</keyword>
<organism evidence="8 9">
    <name type="scientific">Clostridium simiarum</name>
    <dbReference type="NCBI Taxonomy" id="2841506"/>
    <lineage>
        <taxon>Bacteria</taxon>
        <taxon>Bacillati</taxon>
        <taxon>Bacillota</taxon>
        <taxon>Clostridia</taxon>
        <taxon>Eubacteriales</taxon>
        <taxon>Clostridiaceae</taxon>
        <taxon>Clostridium</taxon>
    </lineage>
</organism>
<keyword evidence="2 6" id="KW-0698">rRNA processing</keyword>
<keyword evidence="6" id="KW-0694">RNA-binding</keyword>
<protein>
    <recommendedName>
        <fullName evidence="6">Mini-ribonuclease 3</fullName>
        <shortName evidence="6">Mini-3</shortName>
        <shortName evidence="6">Mini-RNase 3</shortName>
        <ecNumber evidence="6">3.1.26.-</ecNumber>
    </recommendedName>
    <alternativeName>
        <fullName evidence="6">Mini-RNase III</fullName>
        <shortName evidence="6">Mini-III</shortName>
    </alternativeName>
</protein>
<dbReference type="Pfam" id="PF00636">
    <property type="entry name" value="Ribonuclease_3"/>
    <property type="match status" value="1"/>
</dbReference>
<evidence type="ECO:0000256" key="5">
    <source>
        <dbReference type="ARBA" id="ARBA00022801"/>
    </source>
</evidence>
<feature type="active site" evidence="6">
    <location>
        <position position="27"/>
    </location>
</feature>
<keyword evidence="4 6" id="KW-0255">Endonuclease</keyword>
<comment type="cofactor">
    <cofactor evidence="6">
        <name>Mg(2+)</name>
        <dbReference type="ChEBI" id="CHEBI:18420"/>
    </cofactor>
</comment>
<keyword evidence="5 6" id="KW-0378">Hydrolase</keyword>
<dbReference type="PIRSF" id="PIRSF005520">
    <property type="entry name" value="UCP005520"/>
    <property type="match status" value="1"/>
</dbReference>